<dbReference type="Gene3D" id="1.10.10.60">
    <property type="entry name" value="Homeodomain-like"/>
    <property type="match status" value="1"/>
</dbReference>
<evidence type="ECO:0000256" key="2">
    <source>
        <dbReference type="PROSITE-ProRule" id="PRU00335"/>
    </source>
</evidence>
<name>A0A856M8J0_9CYAN</name>
<dbReference type="PROSITE" id="PS50977">
    <property type="entry name" value="HTH_TETR_2"/>
    <property type="match status" value="1"/>
</dbReference>
<keyword evidence="5" id="KW-1185">Reference proteome</keyword>
<dbReference type="InterPro" id="IPR041474">
    <property type="entry name" value="NicS_C"/>
</dbReference>
<dbReference type="Pfam" id="PF00440">
    <property type="entry name" value="TetR_N"/>
    <property type="match status" value="1"/>
</dbReference>
<dbReference type="PRINTS" id="PR00455">
    <property type="entry name" value="HTHTETR"/>
</dbReference>
<dbReference type="EMBL" id="CP030118">
    <property type="protein sequence ID" value="QDL06704.1"/>
    <property type="molecule type" value="Genomic_DNA"/>
</dbReference>
<dbReference type="InterPro" id="IPR009057">
    <property type="entry name" value="Homeodomain-like_sf"/>
</dbReference>
<dbReference type="Proteomes" id="UP000503129">
    <property type="component" value="Chromosome"/>
</dbReference>
<sequence length="218" mass="24448">MASSQQAKRKRSLSVRDAEATKAQILDAAEQEFAIAGLNAARTETIAAQTGVTKTMIYYYFENKEALYQEVLNRAFIKPIDEIVQLNLEQLPPQAALESLTQLFLQQTSKNPNIASILFLEAIQNRGKYYPKQWIEQLYGKLIAILEQGIAQGVFRPLEPRHTAVNIVGTCVFYLAVHENVKHLWAGSRMLSKAMLQEHAQESLNFVLAGVRADVNVS</sequence>
<feature type="domain" description="HTH tetR-type" evidence="3">
    <location>
        <begin position="19"/>
        <end position="79"/>
    </location>
</feature>
<dbReference type="Pfam" id="PF17938">
    <property type="entry name" value="TetR_C_29"/>
    <property type="match status" value="1"/>
</dbReference>
<dbReference type="PANTHER" id="PTHR30328">
    <property type="entry name" value="TRANSCRIPTIONAL REPRESSOR"/>
    <property type="match status" value="1"/>
</dbReference>
<dbReference type="SUPFAM" id="SSF46689">
    <property type="entry name" value="Homeodomain-like"/>
    <property type="match status" value="1"/>
</dbReference>
<evidence type="ECO:0000256" key="1">
    <source>
        <dbReference type="ARBA" id="ARBA00023125"/>
    </source>
</evidence>
<keyword evidence="1 2" id="KW-0238">DNA-binding</keyword>
<feature type="DNA-binding region" description="H-T-H motif" evidence="2">
    <location>
        <begin position="42"/>
        <end position="61"/>
    </location>
</feature>
<accession>A0A856M8J0</accession>
<proteinExistence type="predicted"/>
<organism evidence="4 5">
    <name type="scientific">Brasilonema sennae CENA114</name>
    <dbReference type="NCBI Taxonomy" id="415709"/>
    <lineage>
        <taxon>Bacteria</taxon>
        <taxon>Bacillati</taxon>
        <taxon>Cyanobacteriota</taxon>
        <taxon>Cyanophyceae</taxon>
        <taxon>Nostocales</taxon>
        <taxon>Scytonemataceae</taxon>
        <taxon>Brasilonema</taxon>
        <taxon>Bromeliae group (in: Brasilonema)</taxon>
    </lineage>
</organism>
<evidence type="ECO:0000313" key="5">
    <source>
        <dbReference type="Proteomes" id="UP000503129"/>
    </source>
</evidence>
<dbReference type="GO" id="GO:0003677">
    <property type="term" value="F:DNA binding"/>
    <property type="evidence" value="ECO:0007669"/>
    <property type="project" value="UniProtKB-UniRule"/>
</dbReference>
<dbReference type="InterPro" id="IPR001647">
    <property type="entry name" value="HTH_TetR"/>
</dbReference>
<evidence type="ECO:0000313" key="4">
    <source>
        <dbReference type="EMBL" id="QDL06704.1"/>
    </source>
</evidence>
<dbReference type="GO" id="GO:0006355">
    <property type="term" value="P:regulation of DNA-templated transcription"/>
    <property type="evidence" value="ECO:0007669"/>
    <property type="project" value="UniProtKB-ARBA"/>
</dbReference>
<reference evidence="4 5" key="1">
    <citation type="submission" date="2018-06" db="EMBL/GenBank/DDBJ databases">
        <title>Comparative genomics of Brasilonema spp. strains.</title>
        <authorList>
            <person name="Alvarenga D.O."/>
            <person name="Fiore M.F."/>
            <person name="Varani A.M."/>
        </authorList>
    </citation>
    <scope>NUCLEOTIDE SEQUENCE [LARGE SCALE GENOMIC DNA]</scope>
    <source>
        <strain evidence="4 5">CENA114</strain>
    </source>
</reference>
<dbReference type="RefSeq" id="WP_169268050.1">
    <property type="nucleotide sequence ID" value="NZ_CAWOXK010000001.1"/>
</dbReference>
<evidence type="ECO:0000259" key="3">
    <source>
        <dbReference type="PROSITE" id="PS50977"/>
    </source>
</evidence>
<dbReference type="PANTHER" id="PTHR30328:SF54">
    <property type="entry name" value="HTH-TYPE TRANSCRIPTIONAL REPRESSOR SCO4008"/>
    <property type="match status" value="1"/>
</dbReference>
<protein>
    <submittedName>
        <fullName evidence="4">TetR/AcrR family transcriptional regulator</fullName>
    </submittedName>
</protein>
<dbReference type="KEGG" id="bsen:DP114_01170"/>
<dbReference type="InterPro" id="IPR036271">
    <property type="entry name" value="Tet_transcr_reg_TetR-rel_C_sf"/>
</dbReference>
<gene>
    <name evidence="4" type="ORF">DP114_01170</name>
</gene>
<dbReference type="SUPFAM" id="SSF48498">
    <property type="entry name" value="Tetracyclin repressor-like, C-terminal domain"/>
    <property type="match status" value="1"/>
</dbReference>
<dbReference type="AlphaFoldDB" id="A0A856M8J0"/>
<dbReference type="InterPro" id="IPR050109">
    <property type="entry name" value="HTH-type_TetR-like_transc_reg"/>
</dbReference>
<dbReference type="Gene3D" id="1.10.357.10">
    <property type="entry name" value="Tetracycline Repressor, domain 2"/>
    <property type="match status" value="1"/>
</dbReference>